<dbReference type="Proteomes" id="UP001295423">
    <property type="component" value="Unassembled WGS sequence"/>
</dbReference>
<reference evidence="2" key="1">
    <citation type="submission" date="2023-08" db="EMBL/GenBank/DDBJ databases">
        <authorList>
            <person name="Audoor S."/>
            <person name="Bilcke G."/>
        </authorList>
    </citation>
    <scope>NUCLEOTIDE SEQUENCE</scope>
</reference>
<dbReference type="Pfam" id="PF20710">
    <property type="entry name" value="DUF6824"/>
    <property type="match status" value="2"/>
</dbReference>
<name>A0AAD2JL49_9STRA</name>
<keyword evidence="3" id="KW-1185">Reference proteome</keyword>
<gene>
    <name evidence="2" type="ORF">CYCCA115_LOCUS18732</name>
</gene>
<protein>
    <recommendedName>
        <fullName evidence="1">DUF6824 domain-containing protein</fullName>
    </recommendedName>
</protein>
<proteinExistence type="predicted"/>
<organism evidence="2 3">
    <name type="scientific">Cylindrotheca closterium</name>
    <dbReference type="NCBI Taxonomy" id="2856"/>
    <lineage>
        <taxon>Eukaryota</taxon>
        <taxon>Sar</taxon>
        <taxon>Stramenopiles</taxon>
        <taxon>Ochrophyta</taxon>
        <taxon>Bacillariophyta</taxon>
        <taxon>Bacillariophyceae</taxon>
        <taxon>Bacillariophycidae</taxon>
        <taxon>Bacillariales</taxon>
        <taxon>Bacillariaceae</taxon>
        <taxon>Cylindrotheca</taxon>
    </lineage>
</organism>
<sequence length="567" mass="64822">MVSNSDQDYRRRLTCSGICGRSEDYEYDFLSRQNTQSNGTLTREDEEKKQEMETLVSEAMNQLSFDERQRQQEALHGVEEGIIEDEALISSALEELDSHLLRRSNTDRSAYEKAERMDPHYVGATALRLMFLRCNRYDAKASAGQMLKFFEMKQQLFGDEKLVKEITMEDLDADDLACLNCGFLRMIGKDQSSRHVFLGIPALRSFKALKNEMKSHFFFKMSLLKYEEIQLRGVVRISYEVGHCRNKTSFGMLEFARLSNAIPLRMASIHLCIDDIKAFFVYDLALKALRPTQRAKLKIHYGTHLECQYRLSSYGISRSLLPFDPSTNVITQKHLIHLSPTNPISSVLSTTVTVFEPSQPFALGNTDNVLFSRGRTGRNRGNLRLRTLVTESSRRYDSGSNESKRVVVDDIISKIHGTGGRFLKQQSTTKLHTASSWVQLPVEEVRTKITQMFRNKKRAALRQNANDGFSISGDPLPSDVVFGKFHNSRGKDLMQRLIKDRFEEYDSLDRGKKTTVVDAIIEAVKAKGGRFLLVAPSNDGYLEVSTETVRERVAKYFRNQRRTSTTR</sequence>
<dbReference type="InterPro" id="IPR049227">
    <property type="entry name" value="DUF6824"/>
</dbReference>
<evidence type="ECO:0000313" key="2">
    <source>
        <dbReference type="EMBL" id="CAJ1960440.1"/>
    </source>
</evidence>
<dbReference type="EMBL" id="CAKOGP040002058">
    <property type="protein sequence ID" value="CAJ1960440.1"/>
    <property type="molecule type" value="Genomic_DNA"/>
</dbReference>
<comment type="caution">
    <text evidence="2">The sequence shown here is derived from an EMBL/GenBank/DDBJ whole genome shotgun (WGS) entry which is preliminary data.</text>
</comment>
<feature type="domain" description="DUF6824" evidence="1">
    <location>
        <begin position="369"/>
        <end position="455"/>
    </location>
</feature>
<feature type="domain" description="DUF6824" evidence="1">
    <location>
        <begin position="479"/>
        <end position="559"/>
    </location>
</feature>
<accession>A0AAD2JL49</accession>
<evidence type="ECO:0000313" key="3">
    <source>
        <dbReference type="Proteomes" id="UP001295423"/>
    </source>
</evidence>
<dbReference type="AlphaFoldDB" id="A0AAD2JL49"/>
<evidence type="ECO:0000259" key="1">
    <source>
        <dbReference type="Pfam" id="PF20710"/>
    </source>
</evidence>